<accession>A0ABR0HVJ3</accession>
<feature type="compositionally biased region" description="Polar residues" evidence="1">
    <location>
        <begin position="11"/>
        <end position="22"/>
    </location>
</feature>
<name>A0ABR0HVJ3_9PEZI</name>
<feature type="region of interest" description="Disordered" evidence="1">
    <location>
        <begin position="1"/>
        <end position="22"/>
    </location>
</feature>
<sequence>MSGHEEDLLPENNSGYKLSQPKQSLAEYQKMVRALARGLRRVGVFQQVLDEHCTSVEGLLS</sequence>
<keyword evidence="3" id="KW-1185">Reference proteome</keyword>
<reference evidence="2 3" key="1">
    <citation type="journal article" date="2023" name="bioRxiv">
        <title>High-quality genome assemblies of four members of thePodospora anserinaspecies complex.</title>
        <authorList>
            <person name="Ament-Velasquez S.L."/>
            <person name="Vogan A.A."/>
            <person name="Wallerman O."/>
            <person name="Hartmann F."/>
            <person name="Gautier V."/>
            <person name="Silar P."/>
            <person name="Giraud T."/>
            <person name="Johannesson H."/>
        </authorList>
    </citation>
    <scope>NUCLEOTIDE SEQUENCE [LARGE SCALE GENOMIC DNA]</scope>
    <source>
        <strain evidence="2 3">CBS 124.78</strain>
    </source>
</reference>
<dbReference type="EMBL" id="JAFFHC010000006">
    <property type="protein sequence ID" value="KAK4671781.1"/>
    <property type="molecule type" value="Genomic_DNA"/>
</dbReference>
<protein>
    <submittedName>
        <fullName evidence="2">Rho GDP dissociation inhibitor</fullName>
    </submittedName>
</protein>
<dbReference type="GeneID" id="87961804"/>
<evidence type="ECO:0000256" key="1">
    <source>
        <dbReference type="SAM" id="MobiDB-lite"/>
    </source>
</evidence>
<organism evidence="2 3">
    <name type="scientific">Podospora pseudoanserina</name>
    <dbReference type="NCBI Taxonomy" id="2609844"/>
    <lineage>
        <taxon>Eukaryota</taxon>
        <taxon>Fungi</taxon>
        <taxon>Dikarya</taxon>
        <taxon>Ascomycota</taxon>
        <taxon>Pezizomycotina</taxon>
        <taxon>Sordariomycetes</taxon>
        <taxon>Sordariomycetidae</taxon>
        <taxon>Sordariales</taxon>
        <taxon>Podosporaceae</taxon>
        <taxon>Podospora</taxon>
    </lineage>
</organism>
<gene>
    <name evidence="2" type="primary">RDI1_1</name>
    <name evidence="2" type="ORF">QC764_0098760</name>
</gene>
<comment type="caution">
    <text evidence="2">The sequence shown here is derived from an EMBL/GenBank/DDBJ whole genome shotgun (WGS) entry which is preliminary data.</text>
</comment>
<dbReference type="RefSeq" id="XP_062798077.1">
    <property type="nucleotide sequence ID" value="XM_062941052.1"/>
</dbReference>
<evidence type="ECO:0000313" key="3">
    <source>
        <dbReference type="Proteomes" id="UP001323617"/>
    </source>
</evidence>
<dbReference type="Proteomes" id="UP001323617">
    <property type="component" value="Unassembled WGS sequence"/>
</dbReference>
<evidence type="ECO:0000313" key="2">
    <source>
        <dbReference type="EMBL" id="KAK4671781.1"/>
    </source>
</evidence>
<proteinExistence type="predicted"/>